<reference evidence="1" key="1">
    <citation type="submission" date="2014-09" db="EMBL/GenBank/DDBJ databases">
        <authorList>
            <person name="Magalhaes I.L.F."/>
            <person name="Oliveira U."/>
            <person name="Santos F.R."/>
            <person name="Vidigal T.H.D.A."/>
            <person name="Brescovit A.D."/>
            <person name="Santos A.J."/>
        </authorList>
    </citation>
    <scope>NUCLEOTIDE SEQUENCE</scope>
    <source>
        <tissue evidence="1">Shoot tissue taken approximately 20 cm above the soil surface</tissue>
    </source>
</reference>
<dbReference type="EMBL" id="GBRH01281317">
    <property type="protein sequence ID" value="JAD16578.1"/>
    <property type="molecule type" value="Transcribed_RNA"/>
</dbReference>
<dbReference type="AlphaFoldDB" id="A0A0A9U2G4"/>
<protein>
    <submittedName>
        <fullName evidence="1">Uncharacterized protein</fullName>
    </submittedName>
</protein>
<evidence type="ECO:0000313" key="1">
    <source>
        <dbReference type="EMBL" id="JAD16578.1"/>
    </source>
</evidence>
<proteinExistence type="predicted"/>
<organism evidence="1">
    <name type="scientific">Arundo donax</name>
    <name type="common">Giant reed</name>
    <name type="synonym">Donax arundinaceus</name>
    <dbReference type="NCBI Taxonomy" id="35708"/>
    <lineage>
        <taxon>Eukaryota</taxon>
        <taxon>Viridiplantae</taxon>
        <taxon>Streptophyta</taxon>
        <taxon>Embryophyta</taxon>
        <taxon>Tracheophyta</taxon>
        <taxon>Spermatophyta</taxon>
        <taxon>Magnoliopsida</taxon>
        <taxon>Liliopsida</taxon>
        <taxon>Poales</taxon>
        <taxon>Poaceae</taxon>
        <taxon>PACMAD clade</taxon>
        <taxon>Arundinoideae</taxon>
        <taxon>Arundineae</taxon>
        <taxon>Arundo</taxon>
    </lineage>
</organism>
<reference evidence="1" key="2">
    <citation type="journal article" date="2015" name="Data Brief">
        <title>Shoot transcriptome of the giant reed, Arundo donax.</title>
        <authorList>
            <person name="Barrero R.A."/>
            <person name="Guerrero F.D."/>
            <person name="Moolhuijzen P."/>
            <person name="Goolsby J.A."/>
            <person name="Tidwell J."/>
            <person name="Bellgard S.E."/>
            <person name="Bellgard M.I."/>
        </authorList>
    </citation>
    <scope>NUCLEOTIDE SEQUENCE</scope>
    <source>
        <tissue evidence="1">Shoot tissue taken approximately 20 cm above the soil surface</tissue>
    </source>
</reference>
<name>A0A0A9U2G4_ARUDO</name>
<sequence>MHLPEAGDYHFRTVQRCSTSSCTGHDAFATRQRDKARGPLPRRAEVEHFPAHRARHFRCTTFNICGALNTTSLDSSTIPPLDNTGQQNARSPWAQIRHPLLISKAPNAAFALGHGCGQAKLAGAAATSITYR</sequence>
<accession>A0A0A9U2G4</accession>